<evidence type="ECO:0000256" key="1">
    <source>
        <dbReference type="SAM" id="SignalP"/>
    </source>
</evidence>
<gene>
    <name evidence="3" type="ORF">SG0102_16530</name>
</gene>
<protein>
    <recommendedName>
        <fullName evidence="2">Fibronectin type-III domain-containing protein</fullName>
    </recommendedName>
</protein>
<name>A0A3G9JUG1_9FIRM</name>
<dbReference type="OrthoDB" id="9788327at2"/>
<feature type="signal peptide" evidence="1">
    <location>
        <begin position="1"/>
        <end position="24"/>
    </location>
</feature>
<dbReference type="Gene3D" id="2.60.40.10">
    <property type="entry name" value="Immunoglobulins"/>
    <property type="match status" value="1"/>
</dbReference>
<dbReference type="InterPro" id="IPR036116">
    <property type="entry name" value="FN3_sf"/>
</dbReference>
<accession>A0A3G9JUG1</accession>
<organism evidence="3 4">
    <name type="scientific">Intestinibaculum porci</name>
    <dbReference type="NCBI Taxonomy" id="2487118"/>
    <lineage>
        <taxon>Bacteria</taxon>
        <taxon>Bacillati</taxon>
        <taxon>Bacillota</taxon>
        <taxon>Erysipelotrichia</taxon>
        <taxon>Erysipelotrichales</taxon>
        <taxon>Erysipelotrichaceae</taxon>
        <taxon>Intestinibaculum</taxon>
    </lineage>
</organism>
<dbReference type="InterPro" id="IPR003961">
    <property type="entry name" value="FN3_dom"/>
</dbReference>
<dbReference type="EMBL" id="AP019309">
    <property type="protein sequence ID" value="BBH26719.1"/>
    <property type="molecule type" value="Genomic_DNA"/>
</dbReference>
<sequence>MIKKQLCGLTLSAMLIFSSVPSVAAQESQTTQPLIGISGPKKRARSATVLTGNTKKLYNEILKGMKKIANGQTNSTKIKLNLKQIGLSKKMTKKQLGVSSFTDKKGNVTPTTQQKMFSHLGVNFLKAFDQIYLEDPFDTYWFDYYSGNYPFDASYKYSLYAKIQGNTIRLTSHSGYMMLDLPVAKEYGSNYKISAKARARANNAINNIHRIVSENANVSDYNKLVNYRNEICDLVTYDDQAMKAGQTNHHSDPWNLISVFDGDPKTNVVCEGYSKAFAYLCDLTKWQNPAIKAYTVTGYVELSTNTSSRVAHMWNLVHMPDKRNYLVDLTNSDDVAGTNNDLLFMVGVDQPSNNAYAHTLSLNGDTMTINYDYDPQCKQVFTSSERYVGHGDYTNNEALTLITTPVYNTGVITTKPTFEKTGIRTQTAQLDGSQITSAEPKLTLGKASLSSLVNVPKGKLMVKWAKVTNASKYQVAYKVKGGKWKYTTSSVTNKNLYRLKKKKYYSVKVRAQYGKYSGNWSAVKSITIKK</sequence>
<evidence type="ECO:0000313" key="4">
    <source>
        <dbReference type="Proteomes" id="UP000268059"/>
    </source>
</evidence>
<dbReference type="InterPro" id="IPR038765">
    <property type="entry name" value="Papain-like_cys_pep_sf"/>
</dbReference>
<evidence type="ECO:0000259" key="2">
    <source>
        <dbReference type="PROSITE" id="PS50853"/>
    </source>
</evidence>
<dbReference type="InParanoid" id="A0A3G9JUG1"/>
<feature type="chain" id="PRO_5017995200" description="Fibronectin type-III domain-containing protein" evidence="1">
    <location>
        <begin position="25"/>
        <end position="530"/>
    </location>
</feature>
<dbReference type="SUPFAM" id="SSF49265">
    <property type="entry name" value="Fibronectin type III"/>
    <property type="match status" value="1"/>
</dbReference>
<dbReference type="Proteomes" id="UP000268059">
    <property type="component" value="Chromosome"/>
</dbReference>
<dbReference type="KEGG" id="ebm:SG0102_16530"/>
<evidence type="ECO:0000313" key="3">
    <source>
        <dbReference type="EMBL" id="BBH26719.1"/>
    </source>
</evidence>
<dbReference type="AlphaFoldDB" id="A0A3G9JUG1"/>
<reference evidence="3 4" key="1">
    <citation type="submission" date="2018-11" db="EMBL/GenBank/DDBJ databases">
        <title>Novel Erysipelotrichaceae bacterium isolated from small intestine of a swine.</title>
        <authorList>
            <person name="Kim J.S."/>
            <person name="Choe H."/>
            <person name="Lee Y.R."/>
            <person name="Kim K.M."/>
            <person name="Park D.S."/>
        </authorList>
    </citation>
    <scope>NUCLEOTIDE SEQUENCE [LARGE SCALE GENOMIC DNA]</scope>
    <source>
        <strain evidence="3 4">SG0102</strain>
    </source>
</reference>
<keyword evidence="1" id="KW-0732">Signal</keyword>
<dbReference type="SUPFAM" id="SSF54001">
    <property type="entry name" value="Cysteine proteinases"/>
    <property type="match status" value="1"/>
</dbReference>
<feature type="domain" description="Fibronectin type-III" evidence="2">
    <location>
        <begin position="445"/>
        <end position="530"/>
    </location>
</feature>
<dbReference type="InterPro" id="IPR013783">
    <property type="entry name" value="Ig-like_fold"/>
</dbReference>
<dbReference type="PROSITE" id="PS50853">
    <property type="entry name" value="FN3"/>
    <property type="match status" value="1"/>
</dbReference>
<keyword evidence="4" id="KW-1185">Reference proteome</keyword>
<proteinExistence type="predicted"/>
<dbReference type="RefSeq" id="WP_125119550.1">
    <property type="nucleotide sequence ID" value="NZ_AP019309.1"/>
</dbReference>